<keyword evidence="8" id="KW-0472">Membrane</keyword>
<keyword evidence="17" id="KW-1185">Reference proteome</keyword>
<dbReference type="Pfam" id="PF03031">
    <property type="entry name" value="NIF"/>
    <property type="match status" value="1"/>
</dbReference>
<evidence type="ECO:0000256" key="11">
    <source>
        <dbReference type="PIRSR" id="PIRSR640078-1"/>
    </source>
</evidence>
<feature type="active site" description="4-aspartylphosphate intermediate" evidence="11">
    <location>
        <position position="1162"/>
    </location>
</feature>
<evidence type="ECO:0000313" key="16">
    <source>
        <dbReference type="EMBL" id="PBC29483.1"/>
    </source>
</evidence>
<dbReference type="SMART" id="SM00577">
    <property type="entry name" value="CPDc"/>
    <property type="match status" value="1"/>
</dbReference>
<feature type="repeat" description="Cys-rich GLG1" evidence="13">
    <location>
        <begin position="263"/>
        <end position="322"/>
    </location>
</feature>
<reference evidence="16 17" key="1">
    <citation type="submission" date="2014-07" db="EMBL/GenBank/DDBJ databases">
        <title>Genomic and transcriptomic analysis on Apis cerana provide comprehensive insights into honey bee biology.</title>
        <authorList>
            <person name="Diao Q."/>
            <person name="Sun L."/>
            <person name="Zheng H."/>
            <person name="Zheng H."/>
            <person name="Xu S."/>
            <person name="Wang S."/>
            <person name="Zeng Z."/>
            <person name="Hu F."/>
            <person name="Su S."/>
            <person name="Wu J."/>
        </authorList>
    </citation>
    <scope>NUCLEOTIDE SEQUENCE [LARGE SCALE GENOMIC DNA]</scope>
    <source>
        <tissue evidence="16">Pupae without intestine</tissue>
    </source>
</reference>
<comment type="subcellular location">
    <subcellularLocation>
        <location evidence="1">Membrane</location>
        <topology evidence="1">Single-pass type I membrane protein</topology>
    </subcellularLocation>
</comment>
<evidence type="ECO:0000256" key="3">
    <source>
        <dbReference type="ARBA" id="ARBA00022692"/>
    </source>
</evidence>
<sequence length="1348" mass="153104">MPKISWLFSNSIDNSIRVKRAKIDLIEDNLLKSMNIKCRQNLNRLCHITKNNDELMLLECIQNFKPTEMSDNSNIERLSKRTCGRELDSLDCSGFGKKHGAYLSCLIDQKEKVKNPKCIAYIQRLEWIAVNDFRIIIDISQGQILACLQEHVNELQLQYHQLYLACKNDLSEFCRNIRPGSGQVYKCLMQHKTNRSMTAVCQEQLTRRGKLIASDYKVSKGLVKACKDDIKINHCRRSAFEDKNIRLAQILLCLESAAKNGSKIDEDCQAEMFDHRKLLMEDYRLSPEIVDGCANDITTFCNNLKIGGATIHCLMEHTRTRKKKLRISSKCQRAIEELITETDAGEDWRIDPILREQCKFVVIRACRDVHGGDARVISCLMEQLGTKIMTKACETALIQIQYFVARDFELDPQLYRACKFDAIHLCHARNAWANDGKQMDPERGPLVLPCLYRHVYHPQKNMTLKTECIEEIRRVMRQRAINVDLQPEIEEVCLNELASFCYDKTGKGEEILCLQDNLDRLNRNCKLAVGNFTEEQAEHVELNPIISAVCQDIMERYCEEILKYGKDEGDMMECLIEHKNDLNMRSDYKCKAAVEHFQLISLKNYHFTYKFKEACRPSVKRWCPKSKTKADVIECLSTRVQEDIMKDTQHHIPRECRQQLKAQLYQQRENIQFDPILQTQCINDIKQYCYNLEPGNSQILECLAAHKSKLSDACHKQLFKVRKQEFQDSSSDFALLNNCRVMVRQFCHDISRSQALDCLKKYKDEPTFDDKCKNIVVRRMIEQNTDYRFNTALQIACSYDINKHCKEVLLNEPTDKELEGKVIRCLKIKFRESKLLTKCEHQMTNILREAALNYHLNPLLATMCAHEIETICRADENDSGAVEECLKMEFNAGNRDMKEECRLEIADLIEQRRADINVDPLLQKACAVDISKYCSDVPQGAGRHIKCLQNVLEDSNKSLQPDCYKMLTTRIEMFRNAAKLIGPNSIQELYSTVNQSPARRYFMIIALTMIVLKTPCGCVCVSVLVPVPAPMRLRSPSCSDLRRGSGGGRNSEGGGGGGNSNSSEGDSGGGGGGGGGGGAQLPQENEVANNSSASGKKPRGRGLLRSLLCCLGRGRGSSSKSSKTSSLQGDGHGSPSLRTGSPRFLLPPVRHQDMHKKCMVIDLDETLVHSSFKPINNADFVVPVEIDGTVHQVYVLKRPYVDEFLQRMGELYECVLFTASLAKYADPVADLLDRWGVFRARLFRESCVYHRGNYVKDLNKLGRDLQQIIIVDNSPASYIFHPDNAVPVASWFDDMTDSELLDLIPFFEKLSNVENIYTVLCNSNHPYNQVPSAVQSSPSPGSGSLSAS</sequence>
<dbReference type="PANTHER" id="PTHR11884:SF1">
    <property type="entry name" value="GOLGI APPARATUS PROTEIN 1"/>
    <property type="match status" value="1"/>
</dbReference>
<organism evidence="16 17">
    <name type="scientific">Apis cerana cerana</name>
    <name type="common">Oriental honeybee</name>
    <dbReference type="NCBI Taxonomy" id="94128"/>
    <lineage>
        <taxon>Eukaryota</taxon>
        <taxon>Metazoa</taxon>
        <taxon>Ecdysozoa</taxon>
        <taxon>Arthropoda</taxon>
        <taxon>Hexapoda</taxon>
        <taxon>Insecta</taxon>
        <taxon>Pterygota</taxon>
        <taxon>Neoptera</taxon>
        <taxon>Endopterygota</taxon>
        <taxon>Hymenoptera</taxon>
        <taxon>Apocrita</taxon>
        <taxon>Aculeata</taxon>
        <taxon>Apoidea</taxon>
        <taxon>Anthophila</taxon>
        <taxon>Apidae</taxon>
        <taxon>Apis</taxon>
    </lineage>
</organism>
<evidence type="ECO:0000259" key="15">
    <source>
        <dbReference type="PROSITE" id="PS50969"/>
    </source>
</evidence>
<evidence type="ECO:0000256" key="4">
    <source>
        <dbReference type="ARBA" id="ARBA00022729"/>
    </source>
</evidence>
<evidence type="ECO:0000256" key="7">
    <source>
        <dbReference type="ARBA" id="ARBA00022989"/>
    </source>
</evidence>
<dbReference type="EMBL" id="KZ288285">
    <property type="protein sequence ID" value="PBC29483.1"/>
    <property type="molecule type" value="Genomic_DNA"/>
</dbReference>
<evidence type="ECO:0000256" key="13">
    <source>
        <dbReference type="PROSITE-ProRule" id="PRU00622"/>
    </source>
</evidence>
<dbReference type="InterPro" id="IPR011948">
    <property type="entry name" value="Dullard_phosphatase"/>
</dbReference>
<evidence type="ECO:0000256" key="6">
    <source>
        <dbReference type="ARBA" id="ARBA00022801"/>
    </source>
</evidence>
<dbReference type="InterPro" id="IPR017873">
    <property type="entry name" value="Cys-rich_GLG1_repeat_euk"/>
</dbReference>
<dbReference type="InterPro" id="IPR023214">
    <property type="entry name" value="HAD_sf"/>
</dbReference>
<dbReference type="InterPro" id="IPR036412">
    <property type="entry name" value="HAD-like_sf"/>
</dbReference>
<feature type="site" description="Transition state stabilizer" evidence="12">
    <location>
        <position position="1256"/>
    </location>
</feature>
<feature type="repeat" description="Cys-rich GLG1" evidence="13">
    <location>
        <begin position="896"/>
        <end position="956"/>
    </location>
</feature>
<feature type="site" description="Transition state stabilizer" evidence="12">
    <location>
        <position position="1218"/>
    </location>
</feature>
<keyword evidence="4" id="KW-0732">Signal</keyword>
<evidence type="ECO:0000313" key="17">
    <source>
        <dbReference type="Proteomes" id="UP000242457"/>
    </source>
</evidence>
<protein>
    <recommendedName>
        <fullName evidence="2">protein-serine/threonine phosphatase</fullName>
        <ecNumber evidence="2">3.1.3.16</ecNumber>
    </recommendedName>
</protein>
<proteinExistence type="predicted"/>
<feature type="region of interest" description="Disordered" evidence="14">
    <location>
        <begin position="1034"/>
        <end position="1100"/>
    </location>
</feature>
<evidence type="ECO:0000256" key="9">
    <source>
        <dbReference type="ARBA" id="ARBA00023180"/>
    </source>
</evidence>
<dbReference type="GO" id="GO:0017134">
    <property type="term" value="F:fibroblast growth factor binding"/>
    <property type="evidence" value="ECO:0007669"/>
    <property type="project" value="TreeGrafter"/>
</dbReference>
<dbReference type="FunFam" id="3.40.50.1000:FF:000013">
    <property type="entry name" value="Carboxy-terminal domain RNA polymerase II polypeptide A small"/>
    <property type="match status" value="1"/>
</dbReference>
<dbReference type="PROSITE" id="PS51289">
    <property type="entry name" value="GLG1_C_RICH"/>
    <property type="match status" value="7"/>
</dbReference>
<dbReference type="InterPro" id="IPR039728">
    <property type="entry name" value="GLG1"/>
</dbReference>
<dbReference type="PANTHER" id="PTHR11884">
    <property type="entry name" value="SELECTIN LIGAND RELATED"/>
    <property type="match status" value="1"/>
</dbReference>
<evidence type="ECO:0000256" key="2">
    <source>
        <dbReference type="ARBA" id="ARBA00013081"/>
    </source>
</evidence>
<dbReference type="OrthoDB" id="2015434at2759"/>
<feature type="repeat" description="Cys-rich GLG1" evidence="13">
    <location>
        <begin position="520"/>
        <end position="583"/>
    </location>
</feature>
<dbReference type="GO" id="GO:0008420">
    <property type="term" value="F:RNA polymerase II CTD heptapeptide repeat phosphatase activity"/>
    <property type="evidence" value="ECO:0007669"/>
    <property type="project" value="InterPro"/>
</dbReference>
<keyword evidence="3" id="KW-0812">Transmembrane</keyword>
<feature type="repeat" description="Cys-rich GLG1" evidence="13">
    <location>
        <begin position="767"/>
        <end position="834"/>
    </location>
</feature>
<feature type="repeat" description="Cys-rich GLG1" evidence="13">
    <location>
        <begin position="326"/>
        <end position="388"/>
    </location>
</feature>
<dbReference type="InterPro" id="IPR001893">
    <property type="entry name" value="Cys-rich_GLG1_repeat"/>
</dbReference>
<gene>
    <name evidence="16" type="ORF">APICC_00135</name>
</gene>
<dbReference type="Proteomes" id="UP000242457">
    <property type="component" value="Unassembled WGS sequence"/>
</dbReference>
<feature type="compositionally biased region" description="Gly residues" evidence="14">
    <location>
        <begin position="1044"/>
        <end position="1059"/>
    </location>
</feature>
<dbReference type="SFLD" id="SFLDG01124">
    <property type="entry name" value="C0.1:_RNA_Pol_CTD_Phosphatase"/>
    <property type="match status" value="1"/>
</dbReference>
<dbReference type="InterPro" id="IPR040078">
    <property type="entry name" value="RNA_Pol_CTD_Phosphatase"/>
</dbReference>
<keyword evidence="6" id="KW-0378">Hydrolase</keyword>
<feature type="compositionally biased region" description="Polar residues" evidence="14">
    <location>
        <begin position="1082"/>
        <end position="1093"/>
    </location>
</feature>
<feature type="compositionally biased region" description="Low complexity" evidence="14">
    <location>
        <begin position="1113"/>
        <end position="1127"/>
    </location>
</feature>
<evidence type="ECO:0000256" key="1">
    <source>
        <dbReference type="ARBA" id="ARBA00004479"/>
    </source>
</evidence>
<accession>A0A2A3ECH6</accession>
<dbReference type="EC" id="3.1.3.16" evidence="2"/>
<feature type="domain" description="FCP1 homology" evidence="15">
    <location>
        <begin position="1152"/>
        <end position="1310"/>
    </location>
</feature>
<feature type="active site" description="Proton donor" evidence="11">
    <location>
        <position position="1164"/>
    </location>
</feature>
<name>A0A2A3ECH6_APICC</name>
<dbReference type="Pfam" id="PF00839">
    <property type="entry name" value="Cys_rich_FGFR"/>
    <property type="match status" value="13"/>
</dbReference>
<feature type="compositionally biased region" description="Gly residues" evidence="14">
    <location>
        <begin position="1066"/>
        <end position="1079"/>
    </location>
</feature>
<dbReference type="Gene3D" id="3.40.50.1000">
    <property type="entry name" value="HAD superfamily/HAD-like"/>
    <property type="match status" value="1"/>
</dbReference>
<dbReference type="NCBIfam" id="TIGR02251">
    <property type="entry name" value="HIF-SF_euk"/>
    <property type="match status" value="1"/>
</dbReference>
<dbReference type="STRING" id="94128.A0A2A3ECH6"/>
<evidence type="ECO:0000256" key="5">
    <source>
        <dbReference type="ARBA" id="ARBA00022737"/>
    </source>
</evidence>
<evidence type="ECO:0000256" key="8">
    <source>
        <dbReference type="ARBA" id="ARBA00023136"/>
    </source>
</evidence>
<evidence type="ECO:0000256" key="14">
    <source>
        <dbReference type="SAM" id="MobiDB-lite"/>
    </source>
</evidence>
<feature type="region of interest" description="Disordered" evidence="14">
    <location>
        <begin position="1113"/>
        <end position="1144"/>
    </location>
</feature>
<comment type="catalytic activity">
    <reaction evidence="10">
        <text>O-phospho-L-seryl-[protein] + H2O = L-seryl-[protein] + phosphate</text>
        <dbReference type="Rhea" id="RHEA:20629"/>
        <dbReference type="Rhea" id="RHEA-COMP:9863"/>
        <dbReference type="Rhea" id="RHEA-COMP:11604"/>
        <dbReference type="ChEBI" id="CHEBI:15377"/>
        <dbReference type="ChEBI" id="CHEBI:29999"/>
        <dbReference type="ChEBI" id="CHEBI:43474"/>
        <dbReference type="ChEBI" id="CHEBI:83421"/>
        <dbReference type="EC" id="3.1.3.16"/>
    </reaction>
</comment>
<dbReference type="SUPFAM" id="SSF56784">
    <property type="entry name" value="HAD-like"/>
    <property type="match status" value="1"/>
</dbReference>
<dbReference type="SFLD" id="SFLDS00003">
    <property type="entry name" value="Haloacid_Dehalogenase"/>
    <property type="match status" value="1"/>
</dbReference>
<dbReference type="InterPro" id="IPR004274">
    <property type="entry name" value="FCP1_dom"/>
</dbReference>
<evidence type="ECO:0000256" key="12">
    <source>
        <dbReference type="PIRSR" id="PIRSR640078-3"/>
    </source>
</evidence>
<evidence type="ECO:0000256" key="10">
    <source>
        <dbReference type="ARBA" id="ARBA00047761"/>
    </source>
</evidence>
<keyword evidence="9" id="KW-0325">Glycoprotein</keyword>
<feature type="repeat" description="Cys-rich GLG1" evidence="13">
    <location>
        <begin position="651"/>
        <end position="711"/>
    </location>
</feature>
<dbReference type="GO" id="GO:0000139">
    <property type="term" value="C:Golgi membrane"/>
    <property type="evidence" value="ECO:0007669"/>
    <property type="project" value="InterPro"/>
</dbReference>
<keyword evidence="5" id="KW-0677">Repeat</keyword>
<dbReference type="PROSITE" id="PS50969">
    <property type="entry name" value="FCP1"/>
    <property type="match status" value="1"/>
</dbReference>
<feature type="repeat" description="Cys-rich GLG1" evidence="13">
    <location>
        <begin position="585"/>
        <end position="644"/>
    </location>
</feature>
<dbReference type="CDD" id="cd07521">
    <property type="entry name" value="HAD_FCP1-like"/>
    <property type="match status" value="1"/>
</dbReference>
<keyword evidence="7" id="KW-1133">Transmembrane helix</keyword>